<dbReference type="AlphaFoldDB" id="A0A0F8WB07"/>
<feature type="transmembrane region" description="Helical" evidence="1">
    <location>
        <begin position="60"/>
        <end position="79"/>
    </location>
</feature>
<evidence type="ECO:0000313" key="2">
    <source>
        <dbReference type="EMBL" id="KKK53813.1"/>
    </source>
</evidence>
<organism evidence="2">
    <name type="scientific">marine sediment metagenome</name>
    <dbReference type="NCBI Taxonomy" id="412755"/>
    <lineage>
        <taxon>unclassified sequences</taxon>
        <taxon>metagenomes</taxon>
        <taxon>ecological metagenomes</taxon>
    </lineage>
</organism>
<proteinExistence type="predicted"/>
<keyword evidence="1" id="KW-0472">Membrane</keyword>
<reference evidence="2" key="1">
    <citation type="journal article" date="2015" name="Nature">
        <title>Complex archaea that bridge the gap between prokaryotes and eukaryotes.</title>
        <authorList>
            <person name="Spang A."/>
            <person name="Saw J.H."/>
            <person name="Jorgensen S.L."/>
            <person name="Zaremba-Niedzwiedzka K."/>
            <person name="Martijn J."/>
            <person name="Lind A.E."/>
            <person name="van Eijk R."/>
            <person name="Schleper C."/>
            <person name="Guy L."/>
            <person name="Ettema T.J."/>
        </authorList>
    </citation>
    <scope>NUCLEOTIDE SEQUENCE</scope>
</reference>
<gene>
    <name evidence="2" type="ORF">LCGC14_3091020</name>
</gene>
<comment type="caution">
    <text evidence="2">The sequence shown here is derived from an EMBL/GenBank/DDBJ whole genome shotgun (WGS) entry which is preliminary data.</text>
</comment>
<evidence type="ECO:0000256" key="1">
    <source>
        <dbReference type="SAM" id="Phobius"/>
    </source>
</evidence>
<protein>
    <submittedName>
        <fullName evidence="2">Uncharacterized protein</fullName>
    </submittedName>
</protein>
<keyword evidence="1" id="KW-1133">Transmembrane helix</keyword>
<feature type="transmembrane region" description="Helical" evidence="1">
    <location>
        <begin position="85"/>
        <end position="103"/>
    </location>
</feature>
<name>A0A0F8WB07_9ZZZZ</name>
<sequence>MANALDLQNESFDLLINGSVVDAAIKSYEIGWTFGGVVWLWPIVMLFFLIIIAIKTNNPAVVAVMAILGTVALGSTRIVPVSHPAFVFIIIFSLVIWFFSIFLSPKTG</sequence>
<accession>A0A0F8WB07</accession>
<dbReference type="EMBL" id="LAZR01066318">
    <property type="protein sequence ID" value="KKK53813.1"/>
    <property type="molecule type" value="Genomic_DNA"/>
</dbReference>
<keyword evidence="1" id="KW-0812">Transmembrane</keyword>
<feature type="transmembrane region" description="Helical" evidence="1">
    <location>
        <begin position="30"/>
        <end position="53"/>
    </location>
</feature>